<dbReference type="Gene3D" id="3.40.640.10">
    <property type="entry name" value="Type I PLP-dependent aspartate aminotransferase-like (Major domain)"/>
    <property type="match status" value="1"/>
</dbReference>
<keyword evidence="7" id="KW-1185">Reference proteome</keyword>
<evidence type="ECO:0000313" key="6">
    <source>
        <dbReference type="EMBL" id="ALT00455.1"/>
    </source>
</evidence>
<dbReference type="PANTHER" id="PTHR30244">
    <property type="entry name" value="TRANSAMINASE"/>
    <property type="match status" value="1"/>
</dbReference>
<dbReference type="GO" id="GO:0030170">
    <property type="term" value="F:pyridoxal phosphate binding"/>
    <property type="evidence" value="ECO:0007669"/>
    <property type="project" value="TreeGrafter"/>
</dbReference>
<dbReference type="Pfam" id="PF01041">
    <property type="entry name" value="DegT_DnrJ_EryC1"/>
    <property type="match status" value="1"/>
</dbReference>
<dbReference type="GO" id="GO:0008483">
    <property type="term" value="F:transaminase activity"/>
    <property type="evidence" value="ECO:0007669"/>
    <property type="project" value="UniProtKB-KW"/>
</dbReference>
<evidence type="ECO:0000256" key="2">
    <source>
        <dbReference type="ARBA" id="ARBA00037999"/>
    </source>
</evidence>
<sequence>MMIKLNLPLKPDTDKLFEYLNGINDRQWYTNFGPLHQELTYALEQQLQVENLLLVTNATLGLQIAAAVLGLKHVITTPFSFVATTAAMAWRNVGFTFADIDSQTLNLDPEKAAAALHQVPEADAVLATHVYGNPCDLESFAELTASQGKKLLYDAAHGFGVTVKGKSLLSFGDASVVSFHATKVFSTIEGGAIIFKRKSDYDRAKRMISFGMDANGEIHDLGINAKMGEYHAAVGLCNLSQIETVLEHRRECFAHYQKLLVPRVKLPLWHPDAILNGAYMPVIFESSEDRIKCEKVLTSRNIGHRRYFSPSLDTLYPSVHSRNRLDNSHRIASRVLCLPMHAYLTQSDVSQVCHSITEALP</sequence>
<evidence type="ECO:0000256" key="1">
    <source>
        <dbReference type="ARBA" id="ARBA00022898"/>
    </source>
</evidence>
<organism evidence="6 7">
    <name type="scientific">Lacimicrobium alkaliphilum</name>
    <dbReference type="NCBI Taxonomy" id="1526571"/>
    <lineage>
        <taxon>Bacteria</taxon>
        <taxon>Pseudomonadati</taxon>
        <taxon>Pseudomonadota</taxon>
        <taxon>Gammaproteobacteria</taxon>
        <taxon>Alteromonadales</taxon>
        <taxon>Alteromonadaceae</taxon>
        <taxon>Lacimicrobium</taxon>
    </lineage>
</organism>
<dbReference type="EMBL" id="CP013650">
    <property type="protein sequence ID" value="ALT00455.1"/>
    <property type="molecule type" value="Genomic_DNA"/>
</dbReference>
<dbReference type="InterPro" id="IPR000653">
    <property type="entry name" value="DegT/StrS_aminotransferase"/>
</dbReference>
<keyword evidence="6" id="KW-0808">Transferase</keyword>
<comment type="similarity">
    <text evidence="2 5">Belongs to the DegT/DnrJ/EryC1 family.</text>
</comment>
<dbReference type="PANTHER" id="PTHR30244:SF9">
    <property type="entry name" value="PROTEIN RV3402C"/>
    <property type="match status" value="1"/>
</dbReference>
<dbReference type="Proteomes" id="UP000068447">
    <property type="component" value="Chromosome"/>
</dbReference>
<evidence type="ECO:0000313" key="7">
    <source>
        <dbReference type="Proteomes" id="UP000068447"/>
    </source>
</evidence>
<dbReference type="STRING" id="1526571.AT746_12805"/>
<evidence type="ECO:0000256" key="4">
    <source>
        <dbReference type="PIRSR" id="PIRSR000390-2"/>
    </source>
</evidence>
<proteinExistence type="inferred from homology"/>
<feature type="modified residue" description="N6-(pyridoxal phosphate)lysine" evidence="4">
    <location>
        <position position="183"/>
    </location>
</feature>
<dbReference type="InterPro" id="IPR015424">
    <property type="entry name" value="PyrdxlP-dep_Trfase"/>
</dbReference>
<accession>A0A0U2JK14</accession>
<dbReference type="GO" id="GO:0000271">
    <property type="term" value="P:polysaccharide biosynthetic process"/>
    <property type="evidence" value="ECO:0007669"/>
    <property type="project" value="TreeGrafter"/>
</dbReference>
<dbReference type="KEGG" id="lal:AT746_12805"/>
<dbReference type="OrthoDB" id="9804264at2"/>
<gene>
    <name evidence="6" type="ORF">AT746_12805</name>
</gene>
<feature type="active site" description="Proton acceptor" evidence="3">
    <location>
        <position position="183"/>
    </location>
</feature>
<name>A0A0U2JK14_9ALTE</name>
<dbReference type="PIRSF" id="PIRSF000390">
    <property type="entry name" value="PLP_StrS"/>
    <property type="match status" value="1"/>
</dbReference>
<dbReference type="SUPFAM" id="SSF53383">
    <property type="entry name" value="PLP-dependent transferases"/>
    <property type="match status" value="1"/>
</dbReference>
<dbReference type="AlphaFoldDB" id="A0A0U2JK14"/>
<evidence type="ECO:0000256" key="3">
    <source>
        <dbReference type="PIRSR" id="PIRSR000390-1"/>
    </source>
</evidence>
<keyword evidence="1 4" id="KW-0663">Pyridoxal phosphate</keyword>
<evidence type="ECO:0000256" key="5">
    <source>
        <dbReference type="RuleBase" id="RU004508"/>
    </source>
</evidence>
<keyword evidence="6" id="KW-0032">Aminotransferase</keyword>
<reference evidence="6 7" key="1">
    <citation type="submission" date="2015-12" db="EMBL/GenBank/DDBJ databases">
        <title>Complete genome of Lacimicrobium alkaliphilum KCTC 32984.</title>
        <authorList>
            <person name="Kim S.-G."/>
            <person name="Lee Y.-J."/>
        </authorList>
    </citation>
    <scope>NUCLEOTIDE SEQUENCE [LARGE SCALE GENOMIC DNA]</scope>
    <source>
        <strain evidence="6 7">YelD216</strain>
    </source>
</reference>
<dbReference type="InterPro" id="IPR015421">
    <property type="entry name" value="PyrdxlP-dep_Trfase_major"/>
</dbReference>
<protein>
    <submittedName>
        <fullName evidence="6">Aminotransferase DegT</fullName>
    </submittedName>
</protein>